<dbReference type="VEuPathDB" id="ToxoDB:TGRUB_314710B"/>
<keyword evidence="2" id="KW-0812">Transmembrane</keyword>
<organism evidence="4 5">
    <name type="scientific">Toxoplasma gondii RUB</name>
    <dbReference type="NCBI Taxonomy" id="935652"/>
    <lineage>
        <taxon>Eukaryota</taxon>
        <taxon>Sar</taxon>
        <taxon>Alveolata</taxon>
        <taxon>Apicomplexa</taxon>
        <taxon>Conoidasida</taxon>
        <taxon>Coccidia</taxon>
        <taxon>Eucoccidiorida</taxon>
        <taxon>Eimeriorina</taxon>
        <taxon>Sarcocystidae</taxon>
        <taxon>Toxoplasma</taxon>
    </lineage>
</organism>
<comment type="subcellular location">
    <subcellularLocation>
        <location evidence="1">Membrane</location>
        <topology evidence="1">Multi-pass membrane protein</topology>
    </subcellularLocation>
</comment>
<dbReference type="AlphaFoldDB" id="A0A086MBI4"/>
<keyword evidence="3" id="KW-0472">Membrane</keyword>
<evidence type="ECO:0000313" key="5">
    <source>
        <dbReference type="Proteomes" id="UP000028834"/>
    </source>
</evidence>
<dbReference type="InterPro" id="IPR018108">
    <property type="entry name" value="MCP_transmembrane"/>
</dbReference>
<evidence type="ECO:0000256" key="2">
    <source>
        <dbReference type="ARBA" id="ARBA00022692"/>
    </source>
</evidence>
<dbReference type="Gene3D" id="1.50.40.10">
    <property type="entry name" value="Mitochondrial carrier domain"/>
    <property type="match status" value="1"/>
</dbReference>
<evidence type="ECO:0000256" key="1">
    <source>
        <dbReference type="ARBA" id="ARBA00004141"/>
    </source>
</evidence>
<sequence>GLATVYKEEGTRGLFRGSGARVLFHSANFALLKVLIEHFKSAYLEYAEPASP</sequence>
<name>A0A086MBI4_TOXGO</name>
<gene>
    <name evidence="4" type="ORF">TGRUB_314710B</name>
</gene>
<accession>A0A086MBI4</accession>
<dbReference type="GO" id="GO:0016020">
    <property type="term" value="C:membrane"/>
    <property type="evidence" value="ECO:0007669"/>
    <property type="project" value="UniProtKB-SubCell"/>
</dbReference>
<evidence type="ECO:0000256" key="3">
    <source>
        <dbReference type="ARBA" id="ARBA00023136"/>
    </source>
</evidence>
<protein>
    <submittedName>
        <fullName evidence="4">Mitochondrial carrier superfamily protein</fullName>
    </submittedName>
</protein>
<feature type="non-terminal residue" evidence="4">
    <location>
        <position position="1"/>
    </location>
</feature>
<dbReference type="Proteomes" id="UP000028834">
    <property type="component" value="Unassembled WGS sequence"/>
</dbReference>
<evidence type="ECO:0000313" key="4">
    <source>
        <dbReference type="EMBL" id="KFG66252.1"/>
    </source>
</evidence>
<comment type="caution">
    <text evidence="4">The sequence shown here is derived from an EMBL/GenBank/DDBJ whole genome shotgun (WGS) entry which is preliminary data.</text>
</comment>
<dbReference type="Pfam" id="PF00153">
    <property type="entry name" value="Mito_carr"/>
    <property type="match status" value="1"/>
</dbReference>
<dbReference type="InterPro" id="IPR023395">
    <property type="entry name" value="MCP_dom_sf"/>
</dbReference>
<dbReference type="SUPFAM" id="SSF103506">
    <property type="entry name" value="Mitochondrial carrier"/>
    <property type="match status" value="1"/>
</dbReference>
<proteinExistence type="predicted"/>
<dbReference type="EMBL" id="AFYV02000063">
    <property type="protein sequence ID" value="KFG66252.1"/>
    <property type="molecule type" value="Genomic_DNA"/>
</dbReference>
<reference evidence="4 5" key="1">
    <citation type="submission" date="2014-05" db="EMBL/GenBank/DDBJ databases">
        <authorList>
            <person name="Sibley D."/>
            <person name="Venepally P."/>
            <person name="Karamycheva S."/>
            <person name="Hadjithomas M."/>
            <person name="Khan A."/>
            <person name="Brunk B."/>
            <person name="Roos D."/>
            <person name="Caler E."/>
            <person name="Lorenzi H."/>
        </authorList>
    </citation>
    <scope>NUCLEOTIDE SEQUENCE [LARGE SCALE GENOMIC DNA]</scope>
    <source>
        <strain evidence="4 5">RUB</strain>
    </source>
</reference>